<comment type="caution">
    <text evidence="4">The sequence shown here is derived from an EMBL/GenBank/DDBJ whole genome shotgun (WGS) entry which is preliminary data.</text>
</comment>
<gene>
    <name evidence="4" type="ORF">D3M59_10630</name>
</gene>
<dbReference type="InterPro" id="IPR049712">
    <property type="entry name" value="Poly_export"/>
</dbReference>
<dbReference type="Gene3D" id="3.30.1950.10">
    <property type="entry name" value="wza like domain"/>
    <property type="match status" value="1"/>
</dbReference>
<dbReference type="GO" id="GO:0015159">
    <property type="term" value="F:polysaccharide transmembrane transporter activity"/>
    <property type="evidence" value="ECO:0007669"/>
    <property type="project" value="InterPro"/>
</dbReference>
<name>A0A418PY61_9SPHN</name>
<feature type="domain" description="Polysaccharide export protein N-terminal" evidence="2">
    <location>
        <begin position="49"/>
        <end position="122"/>
    </location>
</feature>
<protein>
    <submittedName>
        <fullName evidence="4">Polysaccharide export protein</fullName>
    </submittedName>
</protein>
<evidence type="ECO:0000313" key="4">
    <source>
        <dbReference type="EMBL" id="RIX27140.1"/>
    </source>
</evidence>
<dbReference type="AlphaFoldDB" id="A0A418PY61"/>
<organism evidence="4 5">
    <name type="scientific">Sphingomonas edaphi</name>
    <dbReference type="NCBI Taxonomy" id="2315689"/>
    <lineage>
        <taxon>Bacteria</taxon>
        <taxon>Pseudomonadati</taxon>
        <taxon>Pseudomonadota</taxon>
        <taxon>Alphaproteobacteria</taxon>
        <taxon>Sphingomonadales</taxon>
        <taxon>Sphingomonadaceae</taxon>
        <taxon>Sphingomonas</taxon>
    </lineage>
</organism>
<keyword evidence="1" id="KW-0732">Signal</keyword>
<dbReference type="OrthoDB" id="8410640at2"/>
<dbReference type="Pfam" id="PF10531">
    <property type="entry name" value="SLBB"/>
    <property type="match status" value="1"/>
</dbReference>
<dbReference type="Pfam" id="PF02563">
    <property type="entry name" value="Poly_export"/>
    <property type="match status" value="1"/>
</dbReference>
<dbReference type="PANTHER" id="PTHR33619">
    <property type="entry name" value="POLYSACCHARIDE EXPORT PROTEIN GFCE-RELATED"/>
    <property type="match status" value="1"/>
</dbReference>
<dbReference type="Proteomes" id="UP000285023">
    <property type="component" value="Unassembled WGS sequence"/>
</dbReference>
<accession>A0A418PY61</accession>
<feature type="domain" description="Soluble ligand binding" evidence="3">
    <location>
        <begin position="129"/>
        <end position="180"/>
    </location>
</feature>
<dbReference type="InterPro" id="IPR003715">
    <property type="entry name" value="Poly_export_N"/>
</dbReference>
<proteinExistence type="predicted"/>
<evidence type="ECO:0000313" key="5">
    <source>
        <dbReference type="Proteomes" id="UP000285023"/>
    </source>
</evidence>
<reference evidence="4 5" key="1">
    <citation type="submission" date="2018-09" db="EMBL/GenBank/DDBJ databases">
        <title>Sphingomonas sp. DAC4.</title>
        <authorList>
            <person name="Seo T."/>
        </authorList>
    </citation>
    <scope>NUCLEOTIDE SEQUENCE [LARGE SCALE GENOMIC DNA]</scope>
    <source>
        <strain evidence="4 5">DAC4</strain>
    </source>
</reference>
<dbReference type="EMBL" id="QXTF01000004">
    <property type="protein sequence ID" value="RIX27140.1"/>
    <property type="molecule type" value="Genomic_DNA"/>
</dbReference>
<dbReference type="Gene3D" id="3.10.560.10">
    <property type="entry name" value="Outer membrane lipoprotein wza domain like"/>
    <property type="match status" value="1"/>
</dbReference>
<dbReference type="InterPro" id="IPR019554">
    <property type="entry name" value="Soluble_ligand-bd"/>
</dbReference>
<evidence type="ECO:0000259" key="2">
    <source>
        <dbReference type="Pfam" id="PF02563"/>
    </source>
</evidence>
<dbReference type="PANTHER" id="PTHR33619:SF3">
    <property type="entry name" value="POLYSACCHARIDE EXPORT PROTEIN GFCE-RELATED"/>
    <property type="match status" value="1"/>
</dbReference>
<evidence type="ECO:0000256" key="1">
    <source>
        <dbReference type="ARBA" id="ARBA00022729"/>
    </source>
</evidence>
<sequence>MPNRSFVSLFSLALCACGGGIGLDQNSTAVRVAQALPPPDQTVTAADFTNYRIGALDVISVTVFDAPELAREGAVDEAGNFAMPLVGSVQAGGKTPQELGDAIATKLKGRYLKNPQVAVNIKEARARTVTIDGSVVQPGVYPIVGKMTLQQAVATARGANESADIDKVIVFRTVSGQKMAAMFNLRDIRSGRYADPEVYGNDIVVVGENSARRFFRDATMSFPLLARFVPVL</sequence>
<dbReference type="RefSeq" id="WP_119533794.1">
    <property type="nucleotide sequence ID" value="NZ_QXTF01000004.1"/>
</dbReference>
<keyword evidence="5" id="KW-1185">Reference proteome</keyword>
<evidence type="ECO:0000259" key="3">
    <source>
        <dbReference type="Pfam" id="PF10531"/>
    </source>
</evidence>
<dbReference type="PROSITE" id="PS51257">
    <property type="entry name" value="PROKAR_LIPOPROTEIN"/>
    <property type="match status" value="1"/>
</dbReference>